<reference evidence="1 2" key="1">
    <citation type="submission" date="2024-09" db="EMBL/GenBank/DDBJ databases">
        <authorList>
            <person name="Sun Q."/>
            <person name="Mori K."/>
        </authorList>
    </citation>
    <scope>NUCLEOTIDE SEQUENCE [LARGE SCALE GENOMIC DNA]</scope>
    <source>
        <strain evidence="1 2">JCM 12520</strain>
    </source>
</reference>
<protein>
    <submittedName>
        <fullName evidence="1">Uncharacterized protein</fullName>
    </submittedName>
</protein>
<proteinExistence type="predicted"/>
<dbReference type="Proteomes" id="UP001589619">
    <property type="component" value="Unassembled WGS sequence"/>
</dbReference>
<sequence>MMRWVYWVKLYESKFQAGCLAKRMEEDWWIYGYECPQTVEVYRSKKGRFGVRYQL</sequence>
<comment type="caution">
    <text evidence="1">The sequence shown here is derived from an EMBL/GenBank/DDBJ whole genome shotgun (WGS) entry which is preliminary data.</text>
</comment>
<evidence type="ECO:0000313" key="1">
    <source>
        <dbReference type="EMBL" id="MFB9750398.1"/>
    </source>
</evidence>
<keyword evidence="2" id="KW-1185">Reference proteome</keyword>
<gene>
    <name evidence="1" type="ORF">ACFFNY_02345</name>
</gene>
<evidence type="ECO:0000313" key="2">
    <source>
        <dbReference type="Proteomes" id="UP001589619"/>
    </source>
</evidence>
<name>A0ABV5VQF2_9BACL</name>
<organism evidence="1 2">
    <name type="scientific">Paenibacillus hodogayensis</name>
    <dbReference type="NCBI Taxonomy" id="279208"/>
    <lineage>
        <taxon>Bacteria</taxon>
        <taxon>Bacillati</taxon>
        <taxon>Bacillota</taxon>
        <taxon>Bacilli</taxon>
        <taxon>Bacillales</taxon>
        <taxon>Paenibacillaceae</taxon>
        <taxon>Paenibacillus</taxon>
    </lineage>
</organism>
<dbReference type="EMBL" id="JBHMAG010000003">
    <property type="protein sequence ID" value="MFB9750398.1"/>
    <property type="molecule type" value="Genomic_DNA"/>
</dbReference>
<accession>A0ABV5VQF2</accession>
<dbReference type="RefSeq" id="WP_344907456.1">
    <property type="nucleotide sequence ID" value="NZ_BAAAYO010000005.1"/>
</dbReference>